<dbReference type="CDD" id="cd21037">
    <property type="entry name" value="MLKL_NTD"/>
    <property type="match status" value="1"/>
</dbReference>
<dbReference type="InterPro" id="IPR027417">
    <property type="entry name" value="P-loop_NTPase"/>
</dbReference>
<dbReference type="InterPro" id="IPR059179">
    <property type="entry name" value="MLKL-like_MCAfunc"/>
</dbReference>
<dbReference type="SUPFAM" id="SSF52540">
    <property type="entry name" value="P-loop containing nucleoside triphosphate hydrolases"/>
    <property type="match status" value="1"/>
</dbReference>
<reference evidence="4 5" key="1">
    <citation type="submission" date="2016-07" db="EMBL/GenBank/DDBJ databases">
        <title>Draft genome of the white-rot fungus Obba rivulosa 3A-2.</title>
        <authorList>
            <consortium name="DOE Joint Genome Institute"/>
            <person name="Miettinen O."/>
            <person name="Riley R."/>
            <person name="Acob R."/>
            <person name="Barry K."/>
            <person name="Cullen D."/>
            <person name="De Vries R."/>
            <person name="Hainaut M."/>
            <person name="Hatakka A."/>
            <person name="Henrissat B."/>
            <person name="Hilden K."/>
            <person name="Kuo R."/>
            <person name="Labutti K."/>
            <person name="Lipzen A."/>
            <person name="Makela M.R."/>
            <person name="Sandor L."/>
            <person name="Spatafora J.W."/>
            <person name="Grigoriev I.V."/>
            <person name="Hibbett D.S."/>
        </authorList>
    </citation>
    <scope>NUCLEOTIDE SEQUENCE [LARGE SCALE GENOMIC DNA]</scope>
    <source>
        <strain evidence="4 5">3A-2</strain>
    </source>
</reference>
<dbReference type="Gene3D" id="3.40.50.300">
    <property type="entry name" value="P-loop containing nucleotide triphosphate hydrolases"/>
    <property type="match status" value="1"/>
</dbReference>
<keyword evidence="5" id="KW-1185">Reference proteome</keyword>
<gene>
    <name evidence="4" type="ORF">OBBRIDRAFT_890329</name>
</gene>
<sequence>MENEQKQVASQYASQHNKLDVVLTSTQGVLQIAADISSDTPIPGLGHAFSALDKLLGRIEKMRLNKQETKEAVESIQTLRAVLVESSKSIQSQTSRIQSSGRQAAKEVLESSDVLMDRLTALASQLVKVQNLAEVLSKRQWWSRLLYTKQDADLLVKIRNAVVTATANFKLQGGIAMEDLLRDVCGRLQRTEHERLLREYDSDLKELNAADASYRSCLTEEKSRLQEGTREDILKDLAEWVVDKDPTHRVLVLHGLAGMGKSSIVHALVKRLDESRRGASFFFNRGAPDCKDPYKVFPTIAHQLAYSQQALLALIAKASRGHLSRSRSQALEHQLEDLVINPLSQLPPSTLPLLLAVDGADECLNEPGDPVPRLLQLLCRAAGKIRFLRILIATRPETYIMGALRSSDHLDIITFRDLQKEPDVDKDIRLFIDTEFRKCAATGGFTLTTQRVDATEKLTQLADGLFVYASTVVRFLVDDRNLAVEIYDKLVESQNSTAPSRLYERLDMLYTAILKAAFDKFRTDAERMDHIRQVLSWFTLGRSNSFSTQDLGLVGIPIDYTIDVISRLRSVLIVDSEVTQTTELRACHASFPQFLTDSARCQDPAFLVEPQSGNALIASSLLDLLARDDPAMFRNADGNMPWMWGYARQCWDDHLLSGQYTEQLGRSLRRFSETHLEDWIARVVPWGHPYEQTNAVEILDRVREWYKENNGPDEGLVMPLNSIIDKRVSDLVAQASQSSQHFNNTDLKRIKSWKEAGGYTPWE</sequence>
<dbReference type="InterPro" id="IPR056884">
    <property type="entry name" value="NPHP3-like_N"/>
</dbReference>
<evidence type="ECO:0000259" key="3">
    <source>
        <dbReference type="Pfam" id="PF24883"/>
    </source>
</evidence>
<organism evidence="4 5">
    <name type="scientific">Obba rivulosa</name>
    <dbReference type="NCBI Taxonomy" id="1052685"/>
    <lineage>
        <taxon>Eukaryota</taxon>
        <taxon>Fungi</taxon>
        <taxon>Dikarya</taxon>
        <taxon>Basidiomycota</taxon>
        <taxon>Agaricomycotina</taxon>
        <taxon>Agaricomycetes</taxon>
        <taxon>Polyporales</taxon>
        <taxon>Gelatoporiaceae</taxon>
        <taxon>Obba</taxon>
    </lineage>
</organism>
<dbReference type="AlphaFoldDB" id="A0A8E2AWI5"/>
<dbReference type="Pfam" id="PF24883">
    <property type="entry name" value="NPHP3_N"/>
    <property type="match status" value="1"/>
</dbReference>
<protein>
    <recommendedName>
        <fullName evidence="3">Nephrocystin 3-like N-terminal domain-containing protein</fullName>
    </recommendedName>
</protein>
<dbReference type="EMBL" id="KV722516">
    <property type="protein sequence ID" value="OCH86700.1"/>
    <property type="molecule type" value="Genomic_DNA"/>
</dbReference>
<name>A0A8E2AWI5_9APHY</name>
<dbReference type="PANTHER" id="PTHR10039">
    <property type="entry name" value="AMELOGENIN"/>
    <property type="match status" value="1"/>
</dbReference>
<feature type="coiled-coil region" evidence="2">
    <location>
        <begin position="52"/>
        <end position="79"/>
    </location>
</feature>
<keyword evidence="1" id="KW-0677">Repeat</keyword>
<evidence type="ECO:0000256" key="2">
    <source>
        <dbReference type="SAM" id="Coils"/>
    </source>
</evidence>
<dbReference type="OrthoDB" id="3228837at2759"/>
<evidence type="ECO:0000313" key="4">
    <source>
        <dbReference type="EMBL" id="OCH86700.1"/>
    </source>
</evidence>
<dbReference type="PANTHER" id="PTHR10039:SF17">
    <property type="entry name" value="FUNGAL STAND N-TERMINAL GOODBYE DOMAIN-CONTAINING PROTEIN-RELATED"/>
    <property type="match status" value="1"/>
</dbReference>
<accession>A0A8E2AWI5</accession>
<feature type="domain" description="Nephrocystin 3-like N-terminal" evidence="3">
    <location>
        <begin position="228"/>
        <end position="395"/>
    </location>
</feature>
<evidence type="ECO:0000256" key="1">
    <source>
        <dbReference type="ARBA" id="ARBA00022737"/>
    </source>
</evidence>
<evidence type="ECO:0000313" key="5">
    <source>
        <dbReference type="Proteomes" id="UP000250043"/>
    </source>
</evidence>
<dbReference type="Proteomes" id="UP000250043">
    <property type="component" value="Unassembled WGS sequence"/>
</dbReference>
<proteinExistence type="predicted"/>
<keyword evidence="2" id="KW-0175">Coiled coil</keyword>